<evidence type="ECO:0000256" key="2">
    <source>
        <dbReference type="ARBA" id="ARBA00023157"/>
    </source>
</evidence>
<proteinExistence type="predicted"/>
<evidence type="ECO:0000313" key="5">
    <source>
        <dbReference type="Proteomes" id="UP000241769"/>
    </source>
</evidence>
<gene>
    <name evidence="4" type="ORF">PROFUN_08242</name>
</gene>
<evidence type="ECO:0000313" key="4">
    <source>
        <dbReference type="EMBL" id="PRP84377.1"/>
    </source>
</evidence>
<name>A0A2P6NK96_9EUKA</name>
<dbReference type="InterPro" id="IPR000177">
    <property type="entry name" value="Apple"/>
</dbReference>
<dbReference type="InterPro" id="IPR003609">
    <property type="entry name" value="Pan_app"/>
</dbReference>
<keyword evidence="5" id="KW-1185">Reference proteome</keyword>
<dbReference type="GO" id="GO:0005576">
    <property type="term" value="C:extracellular region"/>
    <property type="evidence" value="ECO:0007669"/>
    <property type="project" value="InterPro"/>
</dbReference>
<reference evidence="4 5" key="1">
    <citation type="journal article" date="2018" name="Genome Biol. Evol.">
        <title>Multiple Roots of Fruiting Body Formation in Amoebozoa.</title>
        <authorList>
            <person name="Hillmann F."/>
            <person name="Forbes G."/>
            <person name="Novohradska S."/>
            <person name="Ferling I."/>
            <person name="Riege K."/>
            <person name="Groth M."/>
            <person name="Westermann M."/>
            <person name="Marz M."/>
            <person name="Spaller T."/>
            <person name="Winckler T."/>
            <person name="Schaap P."/>
            <person name="Glockner G."/>
        </authorList>
    </citation>
    <scope>NUCLEOTIDE SEQUENCE [LARGE SCALE GENOMIC DNA]</scope>
    <source>
        <strain evidence="4 5">Jena</strain>
    </source>
</reference>
<dbReference type="EMBL" id="MDYQ01000064">
    <property type="protein sequence ID" value="PRP84377.1"/>
    <property type="molecule type" value="Genomic_DNA"/>
</dbReference>
<keyword evidence="1" id="KW-0677">Repeat</keyword>
<keyword evidence="2" id="KW-1015">Disulfide bond</keyword>
<dbReference type="Proteomes" id="UP000241769">
    <property type="component" value="Unassembled WGS sequence"/>
</dbReference>
<dbReference type="InParanoid" id="A0A2P6NK96"/>
<sequence length="612" mass="68872">MSAVSHKSRLYSCSTFHIRQIKTHARMRSLHILLCCLSLAIAVDFTVKTVSDDWELQSKFFNDPWANAPGGVGQGWTAADGFFTYDYNSTHSLMSFFDTSYGIINVTDKSHPIRQNSPMGFSHSSYMTTEMIDGKPKGNKPNHTPGSWMKPFTYAPNGNDWLWSGGGFVYGGKFYSMQHHCFFKDGGEWCDHAYILVISNPFENDMQKWTSEKNYQLPLTWDHIHHDENYVYLRGTTNSTVRIARYTLSDFVNYNFGNLYCWVKPGTWSRSCDSEANFQPLYSMYVLSNLMNTVWNPYLQKWVSTQATICSLQLRTADKMTGPWTETKTFWEIQKPFTDWVYCYQAASHDAFVSSANADQMMFTTNSMSLQSTSPDFKIDGNGNTRYIMLPFPVRATLKRSDDTAKSARTNSLGPIRFGYDLPGADIASTTVSNVYDCQMKCQGNSNCNAWAYDNNNEGSNSCWLKSVKAGAYQKRGYRTSGVLNRFSSGNFKLYNRGYPVVVSSDNSLKTAATGTTASVFKGNVNADGTFSIVYNGSYVWARYGVATLEAVSLNFGGWETFYLERQTDNSFTLFSDAAQQYVKVQGQVGGSLWPNGGTVADAACFFTIQMV</sequence>
<dbReference type="Gene3D" id="3.50.4.10">
    <property type="entry name" value="Hepatocyte Growth Factor"/>
    <property type="match status" value="1"/>
</dbReference>
<protein>
    <recommendedName>
        <fullName evidence="3">Apple domain-containing protein</fullName>
    </recommendedName>
</protein>
<dbReference type="Pfam" id="PF14295">
    <property type="entry name" value="PAN_4"/>
    <property type="match status" value="1"/>
</dbReference>
<organism evidence="4 5">
    <name type="scientific">Planoprotostelium fungivorum</name>
    <dbReference type="NCBI Taxonomy" id="1890364"/>
    <lineage>
        <taxon>Eukaryota</taxon>
        <taxon>Amoebozoa</taxon>
        <taxon>Evosea</taxon>
        <taxon>Variosea</taxon>
        <taxon>Cavosteliida</taxon>
        <taxon>Cavosteliaceae</taxon>
        <taxon>Planoprotostelium</taxon>
    </lineage>
</organism>
<accession>A0A2P6NK96</accession>
<feature type="domain" description="Apple" evidence="3">
    <location>
        <begin position="416"/>
        <end position="486"/>
    </location>
</feature>
<dbReference type="AlphaFoldDB" id="A0A2P6NK96"/>
<evidence type="ECO:0000256" key="1">
    <source>
        <dbReference type="ARBA" id="ARBA00022737"/>
    </source>
</evidence>
<comment type="caution">
    <text evidence="4">The sequence shown here is derived from an EMBL/GenBank/DDBJ whole genome shotgun (WGS) entry which is preliminary data.</text>
</comment>
<dbReference type="CDD" id="cd01100">
    <property type="entry name" value="APPLE_Factor_XI_like"/>
    <property type="match status" value="1"/>
</dbReference>
<dbReference type="GO" id="GO:0006508">
    <property type="term" value="P:proteolysis"/>
    <property type="evidence" value="ECO:0007669"/>
    <property type="project" value="InterPro"/>
</dbReference>
<dbReference type="CDD" id="cd00257">
    <property type="entry name" value="beta-trefoil_FSCN-like"/>
    <property type="match status" value="1"/>
</dbReference>
<evidence type="ECO:0000259" key="3">
    <source>
        <dbReference type="SMART" id="SM00223"/>
    </source>
</evidence>
<dbReference type="SMART" id="SM00223">
    <property type="entry name" value="APPLE"/>
    <property type="match status" value="1"/>
</dbReference>